<dbReference type="AlphaFoldDB" id="A0A0H5QLK0"/>
<evidence type="ECO:0000313" key="1">
    <source>
        <dbReference type="EMBL" id="CRY96637.1"/>
    </source>
</evidence>
<dbReference type="EMBL" id="LN853762">
    <property type="protein sequence ID" value="CRY96637.1"/>
    <property type="molecule type" value="Genomic_DNA"/>
</dbReference>
<proteinExistence type="predicted"/>
<protein>
    <submittedName>
        <fullName evidence="1">Uncharacterized protein</fullName>
    </submittedName>
</protein>
<organism evidence="1">
    <name type="scientific">uncultured prokaryote</name>
    <dbReference type="NCBI Taxonomy" id="198431"/>
    <lineage>
        <taxon>unclassified sequences</taxon>
        <taxon>environmental samples</taxon>
    </lineage>
</organism>
<accession>A0A0H5QLK0</accession>
<name>A0A0H5QLK0_9ZZZZ</name>
<reference evidence="1" key="1">
    <citation type="submission" date="2015-06" db="EMBL/GenBank/DDBJ databases">
        <authorList>
            <person name="Joergensen T."/>
        </authorList>
    </citation>
    <scope>NUCLEOTIDE SEQUENCE</scope>
    <source>
        <strain evidence="1">RGFK1188</strain>
    </source>
</reference>
<reference evidence="1" key="2">
    <citation type="submission" date="2015-07" db="EMBL/GenBank/DDBJ databases">
        <title>Plasmids, circular viruses and viroids from rat gut.</title>
        <authorList>
            <person name="Jorgensen T.J."/>
            <person name="Hansen M.A."/>
            <person name="Xu Z."/>
            <person name="Tabak M.A."/>
            <person name="Sorensen S.J."/>
            <person name="Hansen L.H."/>
        </authorList>
    </citation>
    <scope>NUCLEOTIDE SEQUENCE</scope>
    <source>
        <strain evidence="1">RGFK1188</strain>
    </source>
</reference>
<sequence>MATIIPPGFGELSVVLTGPLGTSPYVWTMGCRTADYAPDEYVDLCNTFMLNVDVTLMQRVNTALTLEYVQLQVEDGFGGSGSVRSDLPSVPGRNTGTFEPIAMAVIAQKNTAQLGRRGRGRAFLPGMLADANVDANGVIEPSARSTYEADWNSLLTAMATPAVGTAYAPVLLHADGSTPSPIVGGTIAPRVGWIRKRLR</sequence>